<dbReference type="InterPro" id="IPR002067">
    <property type="entry name" value="MCP"/>
</dbReference>
<gene>
    <name evidence="8" type="ORF">CAOG_001899</name>
</gene>
<comment type="subcellular location">
    <subcellularLocation>
        <location evidence="1">Membrane</location>
        <topology evidence="1">Multi-pass membrane protein</topology>
    </subcellularLocation>
</comment>
<evidence type="ECO:0000256" key="6">
    <source>
        <dbReference type="PROSITE-ProRule" id="PRU00282"/>
    </source>
</evidence>
<keyword evidence="2 7" id="KW-0813">Transport</keyword>
<evidence type="ECO:0000256" key="5">
    <source>
        <dbReference type="ARBA" id="ARBA00023136"/>
    </source>
</evidence>
<evidence type="ECO:0000256" key="2">
    <source>
        <dbReference type="ARBA" id="ARBA00022448"/>
    </source>
</evidence>
<accession>A0A0D2WK96</accession>
<dbReference type="Proteomes" id="UP000008743">
    <property type="component" value="Unassembled WGS sequence"/>
</dbReference>
<keyword evidence="3 6" id="KW-0812">Transmembrane</keyword>
<feature type="repeat" description="Solcar" evidence="6">
    <location>
        <begin position="247"/>
        <end position="336"/>
    </location>
</feature>
<dbReference type="Pfam" id="PF00153">
    <property type="entry name" value="Mito_carr"/>
    <property type="match status" value="3"/>
</dbReference>
<feature type="repeat" description="Solcar" evidence="6">
    <location>
        <begin position="148"/>
        <end position="237"/>
    </location>
</feature>
<dbReference type="AlphaFoldDB" id="A0A0D2WK96"/>
<dbReference type="SUPFAM" id="SSF103506">
    <property type="entry name" value="Mitochondrial carrier"/>
    <property type="match status" value="1"/>
</dbReference>
<dbReference type="GO" id="GO:0055085">
    <property type="term" value="P:transmembrane transport"/>
    <property type="evidence" value="ECO:0007669"/>
    <property type="project" value="InterPro"/>
</dbReference>
<dbReference type="Gene3D" id="1.50.40.10">
    <property type="entry name" value="Mitochondrial carrier domain"/>
    <property type="match status" value="1"/>
</dbReference>
<evidence type="ECO:0000256" key="3">
    <source>
        <dbReference type="ARBA" id="ARBA00022692"/>
    </source>
</evidence>
<evidence type="ECO:0000256" key="4">
    <source>
        <dbReference type="ARBA" id="ARBA00022737"/>
    </source>
</evidence>
<dbReference type="PRINTS" id="PR00926">
    <property type="entry name" value="MITOCARRIER"/>
</dbReference>
<keyword evidence="4" id="KW-0677">Repeat</keyword>
<keyword evidence="9" id="KW-1185">Reference proteome</keyword>
<dbReference type="PROSITE" id="PS50920">
    <property type="entry name" value="SOLCAR"/>
    <property type="match status" value="3"/>
</dbReference>
<organism evidence="8 9">
    <name type="scientific">Capsaspora owczarzaki (strain ATCC 30864)</name>
    <dbReference type="NCBI Taxonomy" id="595528"/>
    <lineage>
        <taxon>Eukaryota</taxon>
        <taxon>Filasterea</taxon>
        <taxon>Capsaspora</taxon>
    </lineage>
</organism>
<evidence type="ECO:0000313" key="9">
    <source>
        <dbReference type="Proteomes" id="UP000008743"/>
    </source>
</evidence>
<dbReference type="InterPro" id="IPR018108">
    <property type="entry name" value="MCP_transmembrane"/>
</dbReference>
<dbReference type="EMBL" id="KE346361">
    <property type="protein sequence ID" value="KJE90615.1"/>
    <property type="molecule type" value="Genomic_DNA"/>
</dbReference>
<dbReference type="OrthoDB" id="270584at2759"/>
<proteinExistence type="inferred from homology"/>
<evidence type="ECO:0000256" key="1">
    <source>
        <dbReference type="ARBA" id="ARBA00004141"/>
    </source>
</evidence>
<feature type="repeat" description="Solcar" evidence="6">
    <location>
        <begin position="43"/>
        <end position="137"/>
    </location>
</feature>
<dbReference type="InterPro" id="IPR023395">
    <property type="entry name" value="MCP_dom_sf"/>
</dbReference>
<keyword evidence="5 6" id="KW-0472">Membrane</keyword>
<comment type="similarity">
    <text evidence="7">Belongs to the mitochondrial carrier (TC 2.A.29) family.</text>
</comment>
<sequence>MILRFSNPPRALSVCFSGSRFSSACSSRVIHTHALNIRIHQSHCIVASNLPRLTRSLTQSLNLSPIDSRTHMKHVDTQIKLTPTAAQEQAPTVWRSLVHIFKTEGLMGYFKGNGTNVIRMIPYSAVQFAAYEQYKKLLLTYPSPVDDLNTPRRLFAGAMAGITSVCATYPLDLIRTRLSAQGEGPDRKYKGIYDCLRTILREEGGARGLFRGLSPTLMGVAPYVALNFTVYESIKRWLLDQMQVKELSVPVRLLCGALAGATAQSITYPFDVIRRRMQMKGCSGPSFAYTSTLNAFTTIIRVEGVRGLYKGMVPNCLKVAPSMSISFVMYEFCKKLLFGGEVQGGRGAL</sequence>
<reference evidence="9" key="1">
    <citation type="submission" date="2011-02" db="EMBL/GenBank/DDBJ databases">
        <title>The Genome Sequence of Capsaspora owczarzaki ATCC 30864.</title>
        <authorList>
            <person name="Russ C."/>
            <person name="Cuomo C."/>
            <person name="Burger G."/>
            <person name="Gray M.W."/>
            <person name="Holland P.W.H."/>
            <person name="King N."/>
            <person name="Lang F.B.F."/>
            <person name="Roger A.J."/>
            <person name="Ruiz-Trillo I."/>
            <person name="Young S.K."/>
            <person name="Zeng Q."/>
            <person name="Gargeya S."/>
            <person name="Alvarado L."/>
            <person name="Berlin A."/>
            <person name="Chapman S.B."/>
            <person name="Chen Z."/>
            <person name="Freedman E."/>
            <person name="Gellesch M."/>
            <person name="Goldberg J."/>
            <person name="Griggs A."/>
            <person name="Gujja S."/>
            <person name="Heilman E."/>
            <person name="Heiman D."/>
            <person name="Howarth C."/>
            <person name="Mehta T."/>
            <person name="Neiman D."/>
            <person name="Pearson M."/>
            <person name="Roberts A."/>
            <person name="Saif S."/>
            <person name="Shea T."/>
            <person name="Shenoy N."/>
            <person name="Sisk P."/>
            <person name="Stolte C."/>
            <person name="Sykes S."/>
            <person name="White J."/>
            <person name="Yandava C."/>
            <person name="Haas B."/>
            <person name="Nusbaum C."/>
            <person name="Birren B."/>
        </authorList>
    </citation>
    <scope>NUCLEOTIDE SEQUENCE</scope>
    <source>
        <strain evidence="9">ATCC 30864</strain>
    </source>
</reference>
<dbReference type="PANTHER" id="PTHR24089">
    <property type="entry name" value="SOLUTE CARRIER FAMILY 25"/>
    <property type="match status" value="1"/>
</dbReference>
<name>A0A0D2WK96_CAPO3</name>
<evidence type="ECO:0000313" key="8">
    <source>
        <dbReference type="EMBL" id="KJE90615.1"/>
    </source>
</evidence>
<evidence type="ECO:0000256" key="7">
    <source>
        <dbReference type="RuleBase" id="RU000488"/>
    </source>
</evidence>
<protein>
    <submittedName>
        <fullName evidence="8">EF-hand domain-containing protein, variant</fullName>
    </submittedName>
</protein>
<dbReference type="GO" id="GO:0016020">
    <property type="term" value="C:membrane"/>
    <property type="evidence" value="ECO:0007669"/>
    <property type="project" value="UniProtKB-SubCell"/>
</dbReference>